<evidence type="ECO:0000313" key="3">
    <source>
        <dbReference type="EMBL" id="KAF1816934.1"/>
    </source>
</evidence>
<dbReference type="RefSeq" id="XP_033538565.1">
    <property type="nucleotide sequence ID" value="XM_033678394.1"/>
</dbReference>
<proteinExistence type="predicted"/>
<keyword evidence="4" id="KW-1185">Reference proteome</keyword>
<reference evidence="5" key="2">
    <citation type="submission" date="2020-04" db="EMBL/GenBank/DDBJ databases">
        <authorList>
            <consortium name="NCBI Genome Project"/>
        </authorList>
    </citation>
    <scope>NUCLEOTIDE SEQUENCE</scope>
    <source>
        <strain evidence="5">CBS 781.70</strain>
    </source>
</reference>
<dbReference type="CDD" id="cd18438">
    <property type="entry name" value="BRCT_BRC1_like_rpt4"/>
    <property type="match status" value="1"/>
</dbReference>
<feature type="compositionally biased region" description="Basic and acidic residues" evidence="1">
    <location>
        <begin position="569"/>
        <end position="582"/>
    </location>
</feature>
<evidence type="ECO:0000313" key="4">
    <source>
        <dbReference type="Proteomes" id="UP000504638"/>
    </source>
</evidence>
<accession>A0A6G1GFY1</accession>
<dbReference type="EMBL" id="ML975149">
    <property type="protein sequence ID" value="KAF1816934.1"/>
    <property type="molecule type" value="Genomic_DNA"/>
</dbReference>
<dbReference type="PANTHER" id="PTHR47667:SF1">
    <property type="entry name" value="REGULATOR OF TY1 TRANSPOSITION PROTEIN 107"/>
    <property type="match status" value="1"/>
</dbReference>
<dbReference type="GO" id="GO:1990683">
    <property type="term" value="P:DNA double-strand break attachment to nuclear envelope"/>
    <property type="evidence" value="ECO:0007669"/>
    <property type="project" value="TreeGrafter"/>
</dbReference>
<dbReference type="Pfam" id="PF16770">
    <property type="entry name" value="RTT107_BRCT_5"/>
    <property type="match status" value="1"/>
</dbReference>
<protein>
    <submittedName>
        <fullName evidence="3 5">BRCT domain-containing protein</fullName>
    </submittedName>
</protein>
<feature type="region of interest" description="Disordered" evidence="1">
    <location>
        <begin position="462"/>
        <end position="551"/>
    </location>
</feature>
<dbReference type="Pfam" id="PF12738">
    <property type="entry name" value="PTCB-BRCT"/>
    <property type="match status" value="1"/>
</dbReference>
<feature type="domain" description="BRCT" evidence="2">
    <location>
        <begin position="5"/>
        <end position="103"/>
    </location>
</feature>
<dbReference type="InterPro" id="IPR053036">
    <property type="entry name" value="CellCycle_DNARepair_Reg"/>
</dbReference>
<feature type="compositionally biased region" description="Acidic residues" evidence="1">
    <location>
        <begin position="474"/>
        <end position="488"/>
    </location>
</feature>
<dbReference type="OrthoDB" id="342264at2759"/>
<dbReference type="SMART" id="SM00292">
    <property type="entry name" value="BRCT"/>
    <property type="match status" value="4"/>
</dbReference>
<name>A0A6G1GFY1_9PEZI</name>
<gene>
    <name evidence="3 5" type="ORF">P152DRAFT_453541</name>
</gene>
<evidence type="ECO:0000259" key="2">
    <source>
        <dbReference type="PROSITE" id="PS50172"/>
    </source>
</evidence>
<dbReference type="InterPro" id="IPR001357">
    <property type="entry name" value="BRCT_dom"/>
</dbReference>
<dbReference type="GO" id="GO:0006302">
    <property type="term" value="P:double-strand break repair"/>
    <property type="evidence" value="ECO:0007669"/>
    <property type="project" value="TreeGrafter"/>
</dbReference>
<reference evidence="5" key="3">
    <citation type="submission" date="2025-04" db="UniProtKB">
        <authorList>
            <consortium name="RefSeq"/>
        </authorList>
    </citation>
    <scope>IDENTIFICATION</scope>
    <source>
        <strain evidence="5">CBS 781.70</strain>
    </source>
</reference>
<dbReference type="GeneID" id="54418964"/>
<dbReference type="Proteomes" id="UP000504638">
    <property type="component" value="Unplaced"/>
</dbReference>
<dbReference type="AlphaFoldDB" id="A0A6G1GFY1"/>
<dbReference type="InterPro" id="IPR036420">
    <property type="entry name" value="BRCT_dom_sf"/>
</dbReference>
<feature type="region of interest" description="Disordered" evidence="1">
    <location>
        <begin position="210"/>
        <end position="231"/>
    </location>
</feature>
<dbReference type="GO" id="GO:0035361">
    <property type="term" value="C:Cul8-RING ubiquitin ligase complex"/>
    <property type="evidence" value="ECO:0007669"/>
    <property type="project" value="TreeGrafter"/>
</dbReference>
<dbReference type="GO" id="GO:0005634">
    <property type="term" value="C:nucleus"/>
    <property type="evidence" value="ECO:0007669"/>
    <property type="project" value="TreeGrafter"/>
</dbReference>
<dbReference type="FunFam" id="3.40.50.10190:FF:000048">
    <property type="entry name" value="DNA repair protein Rtt107"/>
    <property type="match status" value="1"/>
</dbReference>
<evidence type="ECO:0000313" key="5">
    <source>
        <dbReference type="RefSeq" id="XP_033538565.1"/>
    </source>
</evidence>
<evidence type="ECO:0000256" key="1">
    <source>
        <dbReference type="SAM" id="MobiDB-lite"/>
    </source>
</evidence>
<dbReference type="SUPFAM" id="SSF52113">
    <property type="entry name" value="BRCT domain"/>
    <property type="match status" value="5"/>
</dbReference>
<feature type="domain" description="BRCT" evidence="2">
    <location>
        <begin position="333"/>
        <end position="408"/>
    </location>
</feature>
<sequence>MSEIRVPQIFADLRVSIVPNEIPESELTDLEVLLETYGADTVPYGTGPAELKDLLKCTHIVSGSIDFPEYYAALDRVKAVVTPKWVKDGIRKTKLLPVRPYSPDPALVLRDVVVYFTGLPPGDVEVLTGGLNALGGVLSNGKSKLVTHVVALDITPSLAKTIEDGRLKAKVVLPHWLNDCLKLARRLNERPYQLPDPAILNLNPPRVKPTSSANIRGASSPCPSELLSPGNTPRRLRSSTALDGQFVCFSHEGVSDEHRKLREELVEAAGGRLVDEVKRATIYVSLYRDGKGYVEAYQRKIVIGNLAWLDFVISHAKFNLPTRRLMHYPVPRSGIRGFKGTKICITNYTGEARIYLENLILSCGGDYTKTFSKDNTHLIAANESGEKVEAARSWEIPIVNHLWLEDCYAQCECLSLTHAKYVYFPHLTNLGETVGQIQMNRAALGEQVQGLAKKYGITLKSGRSKPVAAADGTPDPDSDLTDEDDDVLDHDTPSSPSKTASSRTLSSRTVNATPSGQPSSKTPRTLVIGQDKENETPPTTGGRGAKSRALSKVHDMATDMNLFDREMKRKGGVLHGRDRRSDASIVTDDTEDKPPKSKKRRSSEFDTSTEVDEEISVKKQKVVKAVKTLKSPVMHRMMVTMYQPWQNNARKESNDKNKLRNLGIFITEKPTEVTILCAPAIVRTKKFVTALAGAPKVVSTDFIDDALENKELPDPDGFALEDQEGEQRWNFNLVETLERADLNCRQLLKGVQIFCTPKVKGGWEGYNEIAVANGGSCRLYEGKEKFHVRVPGSQKSKKSSRDSLTAAQHDPVFLVSSTQPADRALWEHFRKMAQNADMEPRICSENWLLHAAMTQEMEWGGDSVDLTV</sequence>
<dbReference type="Gene3D" id="3.40.50.10190">
    <property type="entry name" value="BRCT domain"/>
    <property type="match status" value="5"/>
</dbReference>
<dbReference type="PROSITE" id="PS50172">
    <property type="entry name" value="BRCT"/>
    <property type="match status" value="3"/>
</dbReference>
<feature type="compositionally biased region" description="Polar residues" evidence="1">
    <location>
        <begin position="494"/>
        <end position="523"/>
    </location>
</feature>
<dbReference type="CDD" id="cd17743">
    <property type="entry name" value="BRCT_BRC1_like_rpt5"/>
    <property type="match status" value="1"/>
</dbReference>
<organism evidence="3">
    <name type="scientific">Eremomyces bilateralis CBS 781.70</name>
    <dbReference type="NCBI Taxonomy" id="1392243"/>
    <lineage>
        <taxon>Eukaryota</taxon>
        <taxon>Fungi</taxon>
        <taxon>Dikarya</taxon>
        <taxon>Ascomycota</taxon>
        <taxon>Pezizomycotina</taxon>
        <taxon>Dothideomycetes</taxon>
        <taxon>Dothideomycetes incertae sedis</taxon>
        <taxon>Eremomycetales</taxon>
        <taxon>Eremomycetaceae</taxon>
        <taxon>Eremomyces</taxon>
    </lineage>
</organism>
<reference evidence="3 5" key="1">
    <citation type="submission" date="2020-01" db="EMBL/GenBank/DDBJ databases">
        <authorList>
            <consortium name="DOE Joint Genome Institute"/>
            <person name="Haridas S."/>
            <person name="Albert R."/>
            <person name="Binder M."/>
            <person name="Bloem J."/>
            <person name="Labutti K."/>
            <person name="Salamov A."/>
            <person name="Andreopoulos B."/>
            <person name="Baker S.E."/>
            <person name="Barry K."/>
            <person name="Bills G."/>
            <person name="Bluhm B.H."/>
            <person name="Cannon C."/>
            <person name="Castanera R."/>
            <person name="Culley D.E."/>
            <person name="Daum C."/>
            <person name="Ezra D."/>
            <person name="Gonzalez J.B."/>
            <person name="Henrissat B."/>
            <person name="Kuo A."/>
            <person name="Liang C."/>
            <person name="Lipzen A."/>
            <person name="Lutzoni F."/>
            <person name="Magnuson J."/>
            <person name="Mondo S."/>
            <person name="Nolan M."/>
            <person name="Ohm R."/>
            <person name="Pangilinan J."/>
            <person name="Park H.-J."/>
            <person name="Ramirez L."/>
            <person name="Alfaro M."/>
            <person name="Sun H."/>
            <person name="Tritt A."/>
            <person name="Yoshinaga Y."/>
            <person name="Zwiers L.-H."/>
            <person name="Turgeon B.G."/>
            <person name="Goodwin S.B."/>
            <person name="Spatafora J.W."/>
            <person name="Crous P.W."/>
            <person name="Grigoriev I.V."/>
        </authorList>
    </citation>
    <scope>NUCLEOTIDE SEQUENCE</scope>
    <source>
        <strain evidence="3 5">CBS 781.70</strain>
    </source>
</reference>
<feature type="domain" description="BRCT" evidence="2">
    <location>
        <begin position="104"/>
        <end position="194"/>
    </location>
</feature>
<dbReference type="PANTHER" id="PTHR47667">
    <property type="entry name" value="REGULATOR OF TY1 TRANSPOSITION PROTEIN 107"/>
    <property type="match status" value="1"/>
</dbReference>
<feature type="region of interest" description="Disordered" evidence="1">
    <location>
        <begin position="569"/>
        <end position="611"/>
    </location>
</feature>